<feature type="region of interest" description="Disordered" evidence="2">
    <location>
        <begin position="207"/>
        <end position="229"/>
    </location>
</feature>
<keyword evidence="3" id="KW-1133">Transmembrane helix</keyword>
<keyword evidence="3" id="KW-0812">Transmembrane</keyword>
<dbReference type="Proteomes" id="UP000377803">
    <property type="component" value="Chromosome"/>
</dbReference>
<organism evidence="4 5">
    <name type="scientific">Candidatus Nanohalobium constans</name>
    <dbReference type="NCBI Taxonomy" id="2565781"/>
    <lineage>
        <taxon>Archaea</taxon>
        <taxon>Candidatus Nanohalarchaeota</taxon>
        <taxon>Candidatus Nanohalobia</taxon>
        <taxon>Candidatus Nanohalobiales</taxon>
        <taxon>Candidatus Nanohalobiaceae</taxon>
        <taxon>Candidatus Nanohalobium</taxon>
    </lineage>
</organism>
<evidence type="ECO:0000256" key="2">
    <source>
        <dbReference type="SAM" id="MobiDB-lite"/>
    </source>
</evidence>
<proteinExistence type="predicted"/>
<keyword evidence="5" id="KW-1185">Reference proteome</keyword>
<keyword evidence="1" id="KW-0175">Coiled coil</keyword>
<keyword evidence="3" id="KW-0472">Membrane</keyword>
<dbReference type="GeneID" id="42364898"/>
<accession>A0A5Q0UFM0</accession>
<reference evidence="5" key="1">
    <citation type="submission" date="2019-05" db="EMBL/GenBank/DDBJ databases">
        <title>Candidatus Nanohalobium constans, a novel model system to study the DPANN nano-sized archaea: genomic and physiological characterization of a nanoarchaeon co-cultured with its chitinotrophic host.</title>
        <authorList>
            <person name="La Cono V."/>
            <person name="Arcadi E."/>
            <person name="Crisafi F."/>
            <person name="Denaro R."/>
            <person name="La Spada G."/>
            <person name="Messina E."/>
            <person name="Smedile F."/>
            <person name="Toshchakov S.V."/>
            <person name="Shevchenko M.A."/>
            <person name="Golyshin P.N."/>
            <person name="Golyshina O.V."/>
            <person name="Ferrer M."/>
            <person name="Rohde M."/>
            <person name="Mushegian A."/>
            <person name="Sorokin D.Y."/>
            <person name="Giuliano L."/>
            <person name="Yakimov M.M."/>
        </authorList>
    </citation>
    <scope>NUCLEOTIDE SEQUENCE [LARGE SCALE GENOMIC DNA]</scope>
    <source>
        <strain evidence="5">LC1Nh</strain>
    </source>
</reference>
<dbReference type="RefSeq" id="WP_153550153.1">
    <property type="nucleotide sequence ID" value="NZ_CP040089.1"/>
</dbReference>
<evidence type="ECO:0000256" key="3">
    <source>
        <dbReference type="SAM" id="Phobius"/>
    </source>
</evidence>
<feature type="coiled-coil region" evidence="1">
    <location>
        <begin position="49"/>
        <end position="80"/>
    </location>
</feature>
<gene>
    <name evidence="4" type="ORF">LC1Nh_0513</name>
</gene>
<evidence type="ECO:0000313" key="5">
    <source>
        <dbReference type="Proteomes" id="UP000377803"/>
    </source>
</evidence>
<protein>
    <submittedName>
        <fullName evidence="4">Uncharacterized protein</fullName>
    </submittedName>
</protein>
<dbReference type="KEGG" id="ncon:LC1Nh_0513"/>
<evidence type="ECO:0000256" key="1">
    <source>
        <dbReference type="SAM" id="Coils"/>
    </source>
</evidence>
<evidence type="ECO:0000313" key="4">
    <source>
        <dbReference type="EMBL" id="QGA80413.1"/>
    </source>
</evidence>
<dbReference type="EMBL" id="CP040089">
    <property type="protein sequence ID" value="QGA80413.1"/>
    <property type="molecule type" value="Genomic_DNA"/>
</dbReference>
<name>A0A5Q0UFM0_9ARCH</name>
<feature type="transmembrane region" description="Helical" evidence="3">
    <location>
        <begin position="91"/>
        <end position="111"/>
    </location>
</feature>
<sequence length="229" mass="25648">MADYLDGTVDEVKEKIRDASDVNYEELLKEEEQGKDRKTVKEFLEKKIGEEVEEEIHEEVEEQEEVEEELVEEIEEETSEGLLGSFNRVQLVSGGALFGIIAGLLVGSLLMPSMGGDQISQTQATEKVEDFLVASGQPEDQISVTAEPKNNMYYINASVDRTVNGTQQTQSQMFYLTTDGKILFPEQVRSPFGAQNVAYDIDQLIQRAQQAEQQPENQTGNNQTTNTTQ</sequence>
<dbReference type="AlphaFoldDB" id="A0A5Q0UFM0"/>